<evidence type="ECO:0000259" key="8">
    <source>
        <dbReference type="Pfam" id="PF09335"/>
    </source>
</evidence>
<dbReference type="InterPro" id="IPR032818">
    <property type="entry name" value="DedA-like"/>
</dbReference>
<evidence type="ECO:0000313" key="10">
    <source>
        <dbReference type="Proteomes" id="UP000632222"/>
    </source>
</evidence>
<evidence type="ECO:0000256" key="4">
    <source>
        <dbReference type="ARBA" id="ARBA00022692"/>
    </source>
</evidence>
<feature type="transmembrane region" description="Helical" evidence="7">
    <location>
        <begin position="140"/>
        <end position="161"/>
    </location>
</feature>
<dbReference type="PANTHER" id="PTHR30353">
    <property type="entry name" value="INNER MEMBRANE PROTEIN DEDA-RELATED"/>
    <property type="match status" value="1"/>
</dbReference>
<evidence type="ECO:0000313" key="9">
    <source>
        <dbReference type="EMBL" id="GGJ31351.1"/>
    </source>
</evidence>
<dbReference type="Proteomes" id="UP000632222">
    <property type="component" value="Unassembled WGS sequence"/>
</dbReference>
<feature type="transmembrane region" description="Helical" evidence="7">
    <location>
        <begin position="53"/>
        <end position="74"/>
    </location>
</feature>
<evidence type="ECO:0000256" key="2">
    <source>
        <dbReference type="ARBA" id="ARBA00010792"/>
    </source>
</evidence>
<evidence type="ECO:0000256" key="1">
    <source>
        <dbReference type="ARBA" id="ARBA00004651"/>
    </source>
</evidence>
<dbReference type="RefSeq" id="WP_189002239.1">
    <property type="nucleotide sequence ID" value="NZ_BMOD01000004.1"/>
</dbReference>
<sequence>MLEHLQDIILKFGYIGIAATLMLETGFLIFFFLPGDTLLLAVGTIASTGTLNIGTTILAAFLGAVLGNAIGYWVGAKYGRAVFSNQNSRLFKPENITKAEQFYQKYGALAIVLSRFVPGVRAIVPTLAGMVRMNYGMFMLLNIVSAALWTVTLPLLAYYVVPMLGIDPKTLDKYILIIILCAFLVPLIPLGLRLLKPRNDVQEKV</sequence>
<name>A0ABQ2CZG1_9DEIO</name>
<proteinExistence type="inferred from homology"/>
<evidence type="ECO:0000256" key="5">
    <source>
        <dbReference type="ARBA" id="ARBA00022989"/>
    </source>
</evidence>
<keyword evidence="5 7" id="KW-1133">Transmembrane helix</keyword>
<protein>
    <submittedName>
        <fullName evidence="9">Membrane protein</fullName>
    </submittedName>
</protein>
<dbReference type="PANTHER" id="PTHR30353:SF0">
    <property type="entry name" value="TRANSMEMBRANE PROTEIN"/>
    <property type="match status" value="1"/>
</dbReference>
<dbReference type="EMBL" id="BMOD01000004">
    <property type="protein sequence ID" value="GGJ31351.1"/>
    <property type="molecule type" value="Genomic_DNA"/>
</dbReference>
<comment type="subcellular location">
    <subcellularLocation>
        <location evidence="1 7">Cell membrane</location>
        <topology evidence="1 7">Multi-pass membrane protein</topology>
    </subcellularLocation>
</comment>
<keyword evidence="6 7" id="KW-0472">Membrane</keyword>
<gene>
    <name evidence="9" type="ORF">GCM10008938_16920</name>
</gene>
<feature type="domain" description="VTT" evidence="8">
    <location>
        <begin position="33"/>
        <end position="153"/>
    </location>
</feature>
<comment type="similarity">
    <text evidence="2 7">Belongs to the DedA family.</text>
</comment>
<feature type="transmembrane region" description="Helical" evidence="7">
    <location>
        <begin position="12"/>
        <end position="33"/>
    </location>
</feature>
<organism evidence="9 10">
    <name type="scientific">Deinococcus roseus</name>
    <dbReference type="NCBI Taxonomy" id="392414"/>
    <lineage>
        <taxon>Bacteria</taxon>
        <taxon>Thermotogati</taxon>
        <taxon>Deinococcota</taxon>
        <taxon>Deinococci</taxon>
        <taxon>Deinococcales</taxon>
        <taxon>Deinococcaceae</taxon>
        <taxon>Deinococcus</taxon>
    </lineage>
</organism>
<evidence type="ECO:0000256" key="3">
    <source>
        <dbReference type="ARBA" id="ARBA00022475"/>
    </source>
</evidence>
<dbReference type="Pfam" id="PF09335">
    <property type="entry name" value="VTT_dom"/>
    <property type="match status" value="1"/>
</dbReference>
<dbReference type="InterPro" id="IPR032816">
    <property type="entry name" value="VTT_dom"/>
</dbReference>
<accession>A0ABQ2CZG1</accession>
<comment type="caution">
    <text evidence="9">The sequence shown here is derived from an EMBL/GenBank/DDBJ whole genome shotgun (WGS) entry which is preliminary data.</text>
</comment>
<feature type="transmembrane region" description="Helical" evidence="7">
    <location>
        <begin position="173"/>
        <end position="195"/>
    </location>
</feature>
<reference evidence="10" key="1">
    <citation type="journal article" date="2019" name="Int. J. Syst. Evol. Microbiol.">
        <title>The Global Catalogue of Microorganisms (GCM) 10K type strain sequencing project: providing services to taxonomists for standard genome sequencing and annotation.</title>
        <authorList>
            <consortium name="The Broad Institute Genomics Platform"/>
            <consortium name="The Broad Institute Genome Sequencing Center for Infectious Disease"/>
            <person name="Wu L."/>
            <person name="Ma J."/>
        </authorList>
    </citation>
    <scope>NUCLEOTIDE SEQUENCE [LARGE SCALE GENOMIC DNA]</scope>
    <source>
        <strain evidence="10">JCM 14370</strain>
    </source>
</reference>
<evidence type="ECO:0000256" key="7">
    <source>
        <dbReference type="RuleBase" id="RU367016"/>
    </source>
</evidence>
<keyword evidence="10" id="KW-1185">Reference proteome</keyword>
<keyword evidence="3 7" id="KW-1003">Cell membrane</keyword>
<keyword evidence="4 7" id="KW-0812">Transmembrane</keyword>
<evidence type="ECO:0000256" key="6">
    <source>
        <dbReference type="ARBA" id="ARBA00023136"/>
    </source>
</evidence>